<keyword evidence="3 4" id="KW-0326">Glycosidase</keyword>
<evidence type="ECO:0000313" key="7">
    <source>
        <dbReference type="EMBL" id="OPJ61946.1"/>
    </source>
</evidence>
<dbReference type="OrthoDB" id="9813184at2"/>
<keyword evidence="8" id="KW-1185">Reference proteome</keyword>
<dbReference type="GO" id="GO:0004565">
    <property type="term" value="F:beta-galactosidase activity"/>
    <property type="evidence" value="ECO:0007669"/>
    <property type="project" value="UniProtKB-EC"/>
</dbReference>
<comment type="caution">
    <text evidence="7">The sequence shown here is derived from an EMBL/GenBank/DDBJ whole genome shotgun (WGS) entry which is preliminary data.</text>
</comment>
<dbReference type="PANTHER" id="PTHR23421">
    <property type="entry name" value="BETA-GALACTOSIDASE RELATED"/>
    <property type="match status" value="1"/>
</dbReference>
<dbReference type="PROSITE" id="PS01182">
    <property type="entry name" value="GLYCOSYL_HYDROL_F35"/>
    <property type="match status" value="1"/>
</dbReference>
<accession>A0A1V4IPU7</accession>
<reference evidence="7 8" key="1">
    <citation type="submission" date="2017-03" db="EMBL/GenBank/DDBJ databases">
        <title>Genome sequence of Clostridium oryzae DSM 28571.</title>
        <authorList>
            <person name="Poehlein A."/>
            <person name="Daniel R."/>
        </authorList>
    </citation>
    <scope>NUCLEOTIDE SEQUENCE [LARGE SCALE GENOMIC DNA]</scope>
    <source>
        <strain evidence="7 8">DSM 28571</strain>
    </source>
</reference>
<organism evidence="7 8">
    <name type="scientific">Clostridium oryzae</name>
    <dbReference type="NCBI Taxonomy" id="1450648"/>
    <lineage>
        <taxon>Bacteria</taxon>
        <taxon>Bacillati</taxon>
        <taxon>Bacillota</taxon>
        <taxon>Clostridia</taxon>
        <taxon>Eubacteriales</taxon>
        <taxon>Clostridiaceae</taxon>
        <taxon>Clostridium</taxon>
    </lineage>
</organism>
<dbReference type="InterPro" id="IPR019801">
    <property type="entry name" value="Glyco_hydro_35_CS"/>
</dbReference>
<proteinExistence type="inferred from homology"/>
<dbReference type="InterPro" id="IPR001944">
    <property type="entry name" value="Glycoside_Hdrlase_35"/>
</dbReference>
<dbReference type="Gene3D" id="3.20.20.80">
    <property type="entry name" value="Glycosidases"/>
    <property type="match status" value="1"/>
</dbReference>
<evidence type="ECO:0000256" key="5">
    <source>
        <dbReference type="RuleBase" id="RU003679"/>
    </source>
</evidence>
<comment type="catalytic activity">
    <reaction evidence="4">
        <text>Hydrolysis of terminal non-reducing beta-D-galactose residues in beta-D-galactosides.</text>
        <dbReference type="EC" id="3.2.1.23"/>
    </reaction>
</comment>
<evidence type="ECO:0000256" key="4">
    <source>
        <dbReference type="RuleBase" id="RU000675"/>
    </source>
</evidence>
<dbReference type="InterPro" id="IPR031330">
    <property type="entry name" value="Gly_Hdrlase_35_cat"/>
</dbReference>
<dbReference type="AlphaFoldDB" id="A0A1V4IPU7"/>
<protein>
    <recommendedName>
        <fullName evidence="4">Beta-galactosidase</fullName>
        <ecNumber evidence="4">3.2.1.23</ecNumber>
    </recommendedName>
</protein>
<dbReference type="STRING" id="1450648.CLORY_20380"/>
<evidence type="ECO:0000256" key="3">
    <source>
        <dbReference type="ARBA" id="ARBA00023295"/>
    </source>
</evidence>
<dbReference type="Proteomes" id="UP000190080">
    <property type="component" value="Unassembled WGS sequence"/>
</dbReference>
<dbReference type="EC" id="3.2.1.23" evidence="4"/>
<sequence length="770" mass="87471">MKKVIDMKSFQVRELLPIPDFQGVSPKYGEVSVNEKYLLKNQKPWLPIMGEFHYSRYPEEFWEESILKMKAGGIDIISTYVIWIHHEELQGQFEWQGNKNLHKFIDLCKKHEVMVFLRIGPWSHGECRNGGFPDWLQHMDIELRSNDPTYIKFVEVLYSQIYDQVKGLFFKDGGPIVGIQLENEYGHCGGLNGKEGKAHIRKLKEIAVKIGFEVPLYTTTGWGNGVVVEGETLPVLGGYADAPWTQNTKPLDPPKEYVISHILKDTTIGSDLMKEGPSEYDYDVSKYPYFTAELGGGIQVTAHRRPLVSAADVEAIAFTKLASGANLLGFYMYHGGTNPMGHLSTLQESRATGYLNDLPEFSYDFQAPIREFGQISDKYRYLKILSMFARDFGEGMAAAACFIPEDTSNDAKDSNTLRYSVRLGENAGYVFVNNYQRFAEMACRQELEFEIKSPVGKFEIPAVNLPDKSYIFMPFNMKLGNIRLISANVQPLCTITSSVEKAYVFWGVPSNKAVYNLSAENIALVSYRGNKISCENNRYTIEIENCDAKEGIDITTASGEKITIITLSRENAENAWKIKKDDKEYLIISKSDVIQSEKDITVSSRRCKNDMFIYPNTIKLKRTNGADVKFIAKNDKFSRYEITFEKVLPTVSAKLIEKDKGIKTYELNVEKFINDSVDDNFLLINFDGDTAELFIENEKAADWFYNGETLEVGLKRYLGKLANSKLKLVIHELKGTDDIYFDVPPEFSETSVCCIKNVDIVPEYKCTIEL</sequence>
<dbReference type="SUPFAM" id="SSF51445">
    <property type="entry name" value="(Trans)glycosidases"/>
    <property type="match status" value="1"/>
</dbReference>
<evidence type="ECO:0000259" key="6">
    <source>
        <dbReference type="Pfam" id="PF01301"/>
    </source>
</evidence>
<evidence type="ECO:0000256" key="2">
    <source>
        <dbReference type="ARBA" id="ARBA00022801"/>
    </source>
</evidence>
<dbReference type="GO" id="GO:0005975">
    <property type="term" value="P:carbohydrate metabolic process"/>
    <property type="evidence" value="ECO:0007669"/>
    <property type="project" value="InterPro"/>
</dbReference>
<feature type="domain" description="Glycoside hydrolase 35 catalytic" evidence="6">
    <location>
        <begin position="38"/>
        <end position="385"/>
    </location>
</feature>
<keyword evidence="2 4" id="KW-0378">Hydrolase</keyword>
<dbReference type="PRINTS" id="PR00742">
    <property type="entry name" value="GLHYDRLASE35"/>
</dbReference>
<dbReference type="InterPro" id="IPR017853">
    <property type="entry name" value="GH"/>
</dbReference>
<dbReference type="EMBL" id="MZGV01000018">
    <property type="protein sequence ID" value="OPJ61946.1"/>
    <property type="molecule type" value="Genomic_DNA"/>
</dbReference>
<evidence type="ECO:0000256" key="1">
    <source>
        <dbReference type="ARBA" id="ARBA00009809"/>
    </source>
</evidence>
<comment type="similarity">
    <text evidence="1 5">Belongs to the glycosyl hydrolase 35 family.</text>
</comment>
<gene>
    <name evidence="7" type="primary">bga_3</name>
    <name evidence="7" type="ORF">CLORY_20380</name>
</gene>
<dbReference type="Pfam" id="PF01301">
    <property type="entry name" value="Glyco_hydro_35"/>
    <property type="match status" value="1"/>
</dbReference>
<dbReference type="RefSeq" id="WP_079423904.1">
    <property type="nucleotide sequence ID" value="NZ_MZGV01000018.1"/>
</dbReference>
<name>A0A1V4IPU7_9CLOT</name>
<evidence type="ECO:0000313" key="8">
    <source>
        <dbReference type="Proteomes" id="UP000190080"/>
    </source>
</evidence>